<sequence length="190" mass="20399">MAELLLDYAGPRSTRLSVMADAFERRNVASDFPNHLLTELALNLCWAIWEHGGGGASHNDVAQELFESLELLLYENLSSSRLGFGQESGVESNGVNSIRSSQVRLLCFVITAIAKLATSHTKLLPRARVALAKGCFVCSACGLPQYVPHSARGYGCVLSPSVVDSAPAHFLPCIDSVRGFRLPLLAATAL</sequence>
<dbReference type="Proteomes" id="UP001412067">
    <property type="component" value="Unassembled WGS sequence"/>
</dbReference>
<comment type="caution">
    <text evidence="1">The sequence shown here is derived from an EMBL/GenBank/DDBJ whole genome shotgun (WGS) entry which is preliminary data.</text>
</comment>
<evidence type="ECO:0000313" key="2">
    <source>
        <dbReference type="Proteomes" id="UP001412067"/>
    </source>
</evidence>
<evidence type="ECO:0000313" key="1">
    <source>
        <dbReference type="EMBL" id="KAK8965809.1"/>
    </source>
</evidence>
<proteinExistence type="predicted"/>
<name>A0ABR2MQD8_9ASPA</name>
<reference evidence="1 2" key="1">
    <citation type="journal article" date="2022" name="Nat. Plants">
        <title>Genomes of leafy and leafless Platanthera orchids illuminate the evolution of mycoheterotrophy.</title>
        <authorList>
            <person name="Li M.H."/>
            <person name="Liu K.W."/>
            <person name="Li Z."/>
            <person name="Lu H.C."/>
            <person name="Ye Q.L."/>
            <person name="Zhang D."/>
            <person name="Wang J.Y."/>
            <person name="Li Y.F."/>
            <person name="Zhong Z.M."/>
            <person name="Liu X."/>
            <person name="Yu X."/>
            <person name="Liu D.K."/>
            <person name="Tu X.D."/>
            <person name="Liu B."/>
            <person name="Hao Y."/>
            <person name="Liao X.Y."/>
            <person name="Jiang Y.T."/>
            <person name="Sun W.H."/>
            <person name="Chen J."/>
            <person name="Chen Y.Q."/>
            <person name="Ai Y."/>
            <person name="Zhai J.W."/>
            <person name="Wu S.S."/>
            <person name="Zhou Z."/>
            <person name="Hsiao Y.Y."/>
            <person name="Wu W.L."/>
            <person name="Chen Y.Y."/>
            <person name="Lin Y.F."/>
            <person name="Hsu J.L."/>
            <person name="Li C.Y."/>
            <person name="Wang Z.W."/>
            <person name="Zhao X."/>
            <person name="Zhong W.Y."/>
            <person name="Ma X.K."/>
            <person name="Ma L."/>
            <person name="Huang J."/>
            <person name="Chen G.Z."/>
            <person name="Huang M.Z."/>
            <person name="Huang L."/>
            <person name="Peng D.H."/>
            <person name="Luo Y.B."/>
            <person name="Zou S.Q."/>
            <person name="Chen S.P."/>
            <person name="Lan S."/>
            <person name="Tsai W.C."/>
            <person name="Van de Peer Y."/>
            <person name="Liu Z.J."/>
        </authorList>
    </citation>
    <scope>NUCLEOTIDE SEQUENCE [LARGE SCALE GENOMIC DNA]</scope>
    <source>
        <strain evidence="1">Lor288</strain>
    </source>
</reference>
<accession>A0ABR2MQD8</accession>
<organism evidence="1 2">
    <name type="scientific">Platanthera guangdongensis</name>
    <dbReference type="NCBI Taxonomy" id="2320717"/>
    <lineage>
        <taxon>Eukaryota</taxon>
        <taxon>Viridiplantae</taxon>
        <taxon>Streptophyta</taxon>
        <taxon>Embryophyta</taxon>
        <taxon>Tracheophyta</taxon>
        <taxon>Spermatophyta</taxon>
        <taxon>Magnoliopsida</taxon>
        <taxon>Liliopsida</taxon>
        <taxon>Asparagales</taxon>
        <taxon>Orchidaceae</taxon>
        <taxon>Orchidoideae</taxon>
        <taxon>Orchideae</taxon>
        <taxon>Orchidinae</taxon>
        <taxon>Platanthera</taxon>
    </lineage>
</organism>
<dbReference type="EMBL" id="JBBWWR010000005">
    <property type="protein sequence ID" value="KAK8965809.1"/>
    <property type="molecule type" value="Genomic_DNA"/>
</dbReference>
<dbReference type="PANTHER" id="PTHR47885:SF1">
    <property type="entry name" value="AP-5 COMPLEX SUBUNIT ZETA-1"/>
    <property type="match status" value="1"/>
</dbReference>
<dbReference type="PANTHER" id="PTHR47885">
    <property type="entry name" value="AP-5 COMPLEX SUBUNIT ZETA-1"/>
    <property type="match status" value="1"/>
</dbReference>
<keyword evidence="2" id="KW-1185">Reference proteome</keyword>
<protein>
    <submittedName>
        <fullName evidence="1">Uncharacterized protein</fullName>
    </submittedName>
</protein>
<gene>
    <name evidence="1" type="ORF">KSP40_PGU008143</name>
</gene>